<evidence type="ECO:0000259" key="3">
    <source>
        <dbReference type="PROSITE" id="PS50110"/>
    </source>
</evidence>
<dbReference type="GO" id="GO:0008081">
    <property type="term" value="F:phosphoric diester hydrolase activity"/>
    <property type="evidence" value="ECO:0007669"/>
    <property type="project" value="UniProtKB-ARBA"/>
</dbReference>
<dbReference type="InterPro" id="IPR037522">
    <property type="entry name" value="HD_GYP_dom"/>
</dbReference>
<keyword evidence="6" id="KW-1185">Reference proteome</keyword>
<evidence type="ECO:0000313" key="6">
    <source>
        <dbReference type="Proteomes" id="UP000541535"/>
    </source>
</evidence>
<dbReference type="SUPFAM" id="SSF109604">
    <property type="entry name" value="HD-domain/PDEase-like"/>
    <property type="match status" value="1"/>
</dbReference>
<name>A0A7W5B8L9_9BURK</name>
<gene>
    <name evidence="5" type="ORF">FHS03_001603</name>
</gene>
<accession>A0A7W5B8L9</accession>
<dbReference type="CDD" id="cd17569">
    <property type="entry name" value="REC_HupR-like"/>
    <property type="match status" value="1"/>
</dbReference>
<dbReference type="Pfam" id="PF00072">
    <property type="entry name" value="Response_reg"/>
    <property type="match status" value="1"/>
</dbReference>
<evidence type="ECO:0000256" key="1">
    <source>
        <dbReference type="PROSITE-ProRule" id="PRU00169"/>
    </source>
</evidence>
<dbReference type="PROSITE" id="PS50110">
    <property type="entry name" value="RESPONSE_REGULATORY"/>
    <property type="match status" value="1"/>
</dbReference>
<dbReference type="SUPFAM" id="SSF52172">
    <property type="entry name" value="CheY-like"/>
    <property type="match status" value="1"/>
</dbReference>
<dbReference type="SMART" id="SM00448">
    <property type="entry name" value="REC"/>
    <property type="match status" value="1"/>
</dbReference>
<dbReference type="RefSeq" id="WP_183440465.1">
    <property type="nucleotide sequence ID" value="NZ_JACHXD010000003.1"/>
</dbReference>
<dbReference type="PROSITE" id="PS51832">
    <property type="entry name" value="HD_GYP"/>
    <property type="match status" value="1"/>
</dbReference>
<protein>
    <submittedName>
        <fullName evidence="5">Response regulator RpfG family c-di-GMP phosphodiesterase</fullName>
    </submittedName>
</protein>
<dbReference type="InterPro" id="IPR052020">
    <property type="entry name" value="Cyclic_di-GMP/3'3'-cGAMP_PDE"/>
</dbReference>
<feature type="modified residue" description="4-aspartylphosphate" evidence="1">
    <location>
        <position position="66"/>
    </location>
</feature>
<feature type="domain" description="HD-GYP" evidence="4">
    <location>
        <begin position="187"/>
        <end position="383"/>
    </location>
</feature>
<evidence type="ECO:0000259" key="4">
    <source>
        <dbReference type="PROSITE" id="PS51832"/>
    </source>
</evidence>
<dbReference type="EMBL" id="JACHXD010000003">
    <property type="protein sequence ID" value="MBB3118572.1"/>
    <property type="molecule type" value="Genomic_DNA"/>
</dbReference>
<feature type="coiled-coil region" evidence="2">
    <location>
        <begin position="134"/>
        <end position="179"/>
    </location>
</feature>
<evidence type="ECO:0000313" key="5">
    <source>
        <dbReference type="EMBL" id="MBB3118572.1"/>
    </source>
</evidence>
<dbReference type="InterPro" id="IPR011006">
    <property type="entry name" value="CheY-like_superfamily"/>
</dbReference>
<dbReference type="InterPro" id="IPR003607">
    <property type="entry name" value="HD/PDEase_dom"/>
</dbReference>
<comment type="caution">
    <text evidence="5">The sequence shown here is derived from an EMBL/GenBank/DDBJ whole genome shotgun (WGS) entry which is preliminary data.</text>
</comment>
<dbReference type="PANTHER" id="PTHR45228:SF8">
    <property type="entry name" value="TWO-COMPONENT RESPONSE REGULATOR-RELATED"/>
    <property type="match status" value="1"/>
</dbReference>
<dbReference type="GO" id="GO:0000160">
    <property type="term" value="P:phosphorelay signal transduction system"/>
    <property type="evidence" value="ECO:0007669"/>
    <property type="project" value="InterPro"/>
</dbReference>
<dbReference type="PANTHER" id="PTHR45228">
    <property type="entry name" value="CYCLIC DI-GMP PHOSPHODIESTERASE TM_0186-RELATED"/>
    <property type="match status" value="1"/>
</dbReference>
<evidence type="ECO:0000256" key="2">
    <source>
        <dbReference type="SAM" id="Coils"/>
    </source>
</evidence>
<dbReference type="Proteomes" id="UP000541535">
    <property type="component" value="Unassembled WGS sequence"/>
</dbReference>
<dbReference type="Pfam" id="PF13487">
    <property type="entry name" value="HD_5"/>
    <property type="match status" value="1"/>
</dbReference>
<dbReference type="InterPro" id="IPR001789">
    <property type="entry name" value="Sig_transdc_resp-reg_receiver"/>
</dbReference>
<keyword evidence="2" id="KW-0175">Coiled coil</keyword>
<sequence length="443" mass="48857">MSSVLPQTTPAPAPAATLLCVDDEPNILSALRRLFRARGYRVLTAESGAEGLQVLEQEAVDLVISDMRMPEMDGARFLAQVRARRPDVLRLLLTGYSDIQSILDAINCGEIYRYITKPWDDNDIVLVVRHALERRALEQEKLRLEALTQHQNEELKALNQGLEAKVEERTRQLRALHEAAVAANEKLKQNFLTTIKILSSIAEQRGSNLAGLARKIADLARQIAQQMKAEPKEVQDVFVAALLHDIGKIGFSDELLATPLTLLHGEALGLYRKHPQRAEELLMPLPDLRGSAAILRAQLERFDGNGFPQGLSGFAIPLGARILSLAVDYYNLQEGGMVQRHLRADEAKSLILDAAGKRYDPSVVAAFRQVLDGAGPDDPAGGLELLSGELVPGMVLARDLISRDGLMLLAADHVLDARLIQQVQDFESKSQNRLPIWVKRSAP</sequence>
<dbReference type="Gene3D" id="1.10.3210.10">
    <property type="entry name" value="Hypothetical protein af1432"/>
    <property type="match status" value="1"/>
</dbReference>
<reference evidence="5 6" key="1">
    <citation type="submission" date="2020-08" db="EMBL/GenBank/DDBJ databases">
        <title>Genomic Encyclopedia of Type Strains, Phase III (KMG-III): the genomes of soil and plant-associated and newly described type strains.</title>
        <authorList>
            <person name="Whitman W."/>
        </authorList>
    </citation>
    <scope>NUCLEOTIDE SEQUENCE [LARGE SCALE GENOMIC DNA]</scope>
    <source>
        <strain evidence="5 6">CECT 8897</strain>
    </source>
</reference>
<dbReference type="CDD" id="cd00077">
    <property type="entry name" value="HDc"/>
    <property type="match status" value="1"/>
</dbReference>
<organism evidence="5 6">
    <name type="scientific">Pseudoduganella violacea</name>
    <dbReference type="NCBI Taxonomy" id="1715466"/>
    <lineage>
        <taxon>Bacteria</taxon>
        <taxon>Pseudomonadati</taxon>
        <taxon>Pseudomonadota</taxon>
        <taxon>Betaproteobacteria</taxon>
        <taxon>Burkholderiales</taxon>
        <taxon>Oxalobacteraceae</taxon>
        <taxon>Telluria group</taxon>
        <taxon>Pseudoduganella</taxon>
    </lineage>
</organism>
<proteinExistence type="predicted"/>
<dbReference type="AlphaFoldDB" id="A0A7W5B8L9"/>
<feature type="domain" description="Response regulatory" evidence="3">
    <location>
        <begin position="17"/>
        <end position="132"/>
    </location>
</feature>
<keyword evidence="1" id="KW-0597">Phosphoprotein</keyword>
<dbReference type="Gene3D" id="3.40.50.2300">
    <property type="match status" value="1"/>
</dbReference>